<dbReference type="Proteomes" id="UP000692954">
    <property type="component" value="Unassembled WGS sequence"/>
</dbReference>
<reference evidence="2" key="1">
    <citation type="submission" date="2021-01" db="EMBL/GenBank/DDBJ databases">
        <authorList>
            <consortium name="Genoscope - CEA"/>
            <person name="William W."/>
        </authorList>
    </citation>
    <scope>NUCLEOTIDE SEQUENCE</scope>
</reference>
<comment type="caution">
    <text evidence="2">The sequence shown here is derived from an EMBL/GenBank/DDBJ whole genome shotgun (WGS) entry which is preliminary data.</text>
</comment>
<evidence type="ECO:0000259" key="1">
    <source>
        <dbReference type="PROSITE" id="PS51283"/>
    </source>
</evidence>
<gene>
    <name evidence="2" type="ORF">PSON_ATCC_30995.1.T1010175</name>
</gene>
<dbReference type="PROSITE" id="PS51283">
    <property type="entry name" value="DUSP"/>
    <property type="match status" value="1"/>
</dbReference>
<dbReference type="AlphaFoldDB" id="A0A8S1QE62"/>
<dbReference type="GO" id="GO:0004843">
    <property type="term" value="F:cysteine-type deubiquitinase activity"/>
    <property type="evidence" value="ECO:0007669"/>
    <property type="project" value="InterPro"/>
</dbReference>
<organism evidence="2 3">
    <name type="scientific">Paramecium sonneborni</name>
    <dbReference type="NCBI Taxonomy" id="65129"/>
    <lineage>
        <taxon>Eukaryota</taxon>
        <taxon>Sar</taxon>
        <taxon>Alveolata</taxon>
        <taxon>Ciliophora</taxon>
        <taxon>Intramacronucleata</taxon>
        <taxon>Oligohymenophorea</taxon>
        <taxon>Peniculida</taxon>
        <taxon>Parameciidae</taxon>
        <taxon>Paramecium</taxon>
    </lineage>
</organism>
<evidence type="ECO:0000313" key="2">
    <source>
        <dbReference type="EMBL" id="CAD8112780.1"/>
    </source>
</evidence>
<keyword evidence="3" id="KW-1185">Reference proteome</keyword>
<proteinExistence type="predicted"/>
<dbReference type="OrthoDB" id="296583at2759"/>
<accession>A0A8S1QE62</accession>
<dbReference type="EMBL" id="CAJJDN010000101">
    <property type="protein sequence ID" value="CAD8112780.1"/>
    <property type="molecule type" value="Genomic_DNA"/>
</dbReference>
<sequence>MFEDDFLNGYMSKNHTILEGYAYAISANWYRQFQRYLQNPSGIDASKFNKILNADIVDRVIDRSVSLKQYSILPSTQVNYDHIYGLSSEAKPMVDFFVVSIDVWHHFKKYYCSDYDIVVFVTKQHPQIKNYFFCENLDEGLCVCRDIINILFVIVFPKNTDILQAILTPITPWMDLIKFRTFIFAMHNLGIQTIKFSNEGFIYFNNKKVPFKGNRTLYDIGINKDIQIVMACQNLSMQDIEEEIETDGEEHQLESNLHDKQEFLEILQKALSEQATIQLSVKSIQEIQQTLEKNDFFQI</sequence>
<protein>
    <recommendedName>
        <fullName evidence="1">DUSP domain-containing protein</fullName>
    </recommendedName>
</protein>
<evidence type="ECO:0000313" key="3">
    <source>
        <dbReference type="Proteomes" id="UP000692954"/>
    </source>
</evidence>
<dbReference type="Pfam" id="PF06337">
    <property type="entry name" value="DUSP"/>
    <property type="match status" value="1"/>
</dbReference>
<name>A0A8S1QE62_9CILI</name>
<dbReference type="InterPro" id="IPR006615">
    <property type="entry name" value="Pept_C19_DUSP"/>
</dbReference>
<feature type="domain" description="DUSP" evidence="1">
    <location>
        <begin position="1"/>
        <end position="123"/>
    </location>
</feature>